<dbReference type="Gene3D" id="3.10.450.40">
    <property type="match status" value="2"/>
</dbReference>
<accession>A0ABT0MCL4</accession>
<protein>
    <submittedName>
        <fullName evidence="3">DUF5590 domain-containing protein</fullName>
    </submittedName>
</protein>
<dbReference type="Pfam" id="PF17881">
    <property type="entry name" value="TseB"/>
    <property type="match status" value="1"/>
</dbReference>
<dbReference type="Proteomes" id="UP001203004">
    <property type="component" value="Unassembled WGS sequence"/>
</dbReference>
<reference evidence="3 4" key="1">
    <citation type="submission" date="2022-05" db="EMBL/GenBank/DDBJ databases">
        <title>Sporolactobacillus sp nov CPB3-1, isolated from tree bark (Mangifera indica L.).</title>
        <authorList>
            <person name="Phuengjayaem S."/>
            <person name="Tanasupawat S."/>
        </authorList>
    </citation>
    <scope>NUCLEOTIDE SEQUENCE [LARGE SCALE GENOMIC DNA]</scope>
    <source>
        <strain evidence="3 4">CPB3-1</strain>
    </source>
</reference>
<keyword evidence="1" id="KW-1133">Transmembrane helix</keyword>
<dbReference type="InterPro" id="IPR046350">
    <property type="entry name" value="Cystatin_sf"/>
</dbReference>
<proteinExistence type="predicted"/>
<feature type="domain" description="Cell wall elongation regulator TseB-like" evidence="2">
    <location>
        <begin position="41"/>
        <end position="83"/>
    </location>
</feature>
<feature type="transmembrane region" description="Helical" evidence="1">
    <location>
        <begin position="7"/>
        <end position="27"/>
    </location>
</feature>
<sequence>MKKIRTIILIVATASALLFLIGGWKLYTSNISGQNRSAEDAVKRAHQSYTFNHVKSVVPYNGTEAYQVIQAERNGQDIYIWVPDHPKRAPFILRAAHAGITKKEALQKLSDKRLDVKKIISIRLGAINGNPVWEITFLNSGNNYNYVSFYFNDGKEAQRILDV</sequence>
<dbReference type="RefSeq" id="WP_249102493.1">
    <property type="nucleotide sequence ID" value="NZ_JAMAST010000018.1"/>
</dbReference>
<dbReference type="SUPFAM" id="SSF54403">
    <property type="entry name" value="Cystatin/monellin"/>
    <property type="match status" value="2"/>
</dbReference>
<keyword evidence="4" id="KW-1185">Reference proteome</keyword>
<name>A0ABT0MCL4_9BACL</name>
<dbReference type="InterPro" id="IPR041401">
    <property type="entry name" value="TseB-like_dom"/>
</dbReference>
<keyword evidence="1" id="KW-0472">Membrane</keyword>
<dbReference type="EMBL" id="JAMAST010000018">
    <property type="protein sequence ID" value="MCL1632609.1"/>
    <property type="molecule type" value="Genomic_DNA"/>
</dbReference>
<evidence type="ECO:0000259" key="2">
    <source>
        <dbReference type="Pfam" id="PF17881"/>
    </source>
</evidence>
<organism evidence="3 4">
    <name type="scientific">Sporolactobacillus mangiferae</name>
    <dbReference type="NCBI Taxonomy" id="2940498"/>
    <lineage>
        <taxon>Bacteria</taxon>
        <taxon>Bacillati</taxon>
        <taxon>Bacillota</taxon>
        <taxon>Bacilli</taxon>
        <taxon>Bacillales</taxon>
        <taxon>Sporolactobacillaceae</taxon>
        <taxon>Sporolactobacillus</taxon>
    </lineage>
</organism>
<evidence type="ECO:0000313" key="3">
    <source>
        <dbReference type="EMBL" id="MCL1632609.1"/>
    </source>
</evidence>
<evidence type="ECO:0000256" key="1">
    <source>
        <dbReference type="SAM" id="Phobius"/>
    </source>
</evidence>
<comment type="caution">
    <text evidence="3">The sequence shown here is derived from an EMBL/GenBank/DDBJ whole genome shotgun (WGS) entry which is preliminary data.</text>
</comment>
<gene>
    <name evidence="3" type="ORF">M3N64_11840</name>
</gene>
<evidence type="ECO:0000313" key="4">
    <source>
        <dbReference type="Proteomes" id="UP001203004"/>
    </source>
</evidence>
<keyword evidence="1" id="KW-0812">Transmembrane</keyword>